<dbReference type="GO" id="GO:0015940">
    <property type="term" value="P:pantothenate biosynthetic process"/>
    <property type="evidence" value="ECO:0007669"/>
    <property type="project" value="UniProtKB-UniRule"/>
</dbReference>
<evidence type="ECO:0000256" key="5">
    <source>
        <dbReference type="ARBA" id="ARBA00022741"/>
    </source>
</evidence>
<dbReference type="InterPro" id="IPR042176">
    <property type="entry name" value="Pantoate_ligase_C"/>
</dbReference>
<comment type="function">
    <text evidence="8">Catalyzes the condensation of pantoate with beta-alanine in an ATP-dependent reaction via a pantoyl-adenylate intermediate.</text>
</comment>
<keyword evidence="3 8" id="KW-0436">Ligase</keyword>
<dbReference type="InterPro" id="IPR014729">
    <property type="entry name" value="Rossmann-like_a/b/a_fold"/>
</dbReference>
<comment type="miscellaneous">
    <text evidence="8">The reaction proceeds by a bi uni uni bi ping pong mechanism.</text>
</comment>
<dbReference type="SUPFAM" id="SSF52374">
    <property type="entry name" value="Nucleotidylyl transferase"/>
    <property type="match status" value="1"/>
</dbReference>
<dbReference type="Gene3D" id="3.40.50.620">
    <property type="entry name" value="HUPs"/>
    <property type="match status" value="1"/>
</dbReference>
<comment type="pathway">
    <text evidence="1 8">Cofactor biosynthesis; (R)-pantothenate biosynthesis; (R)-pantothenate from (R)-pantoate and beta-alanine: step 1/1.</text>
</comment>
<dbReference type="Pfam" id="PF02569">
    <property type="entry name" value="Pantoate_ligase"/>
    <property type="match status" value="1"/>
</dbReference>
<evidence type="ECO:0000256" key="3">
    <source>
        <dbReference type="ARBA" id="ARBA00022598"/>
    </source>
</evidence>
<dbReference type="NCBIfam" id="TIGR00125">
    <property type="entry name" value="cyt_tran_rel"/>
    <property type="match status" value="1"/>
</dbReference>
<dbReference type="GO" id="GO:0004592">
    <property type="term" value="F:pantoate-beta-alanine ligase activity"/>
    <property type="evidence" value="ECO:0007669"/>
    <property type="project" value="UniProtKB-UniRule"/>
</dbReference>
<dbReference type="EC" id="6.3.2.1" evidence="8"/>
<reference evidence="9 10" key="1">
    <citation type="submission" date="2015-02" db="EMBL/GenBank/DDBJ databases">
        <title>Genome Sequencing of Rickettsiales.</title>
        <authorList>
            <person name="Daugherty S.C."/>
            <person name="Su Q."/>
            <person name="Abolude K."/>
            <person name="Beier-Sexton M."/>
            <person name="Carlyon J.A."/>
            <person name="Carter R."/>
            <person name="Day N.P."/>
            <person name="Dumler S.J."/>
            <person name="Dyachenko V."/>
            <person name="Godinez A."/>
            <person name="Kurtti T.J."/>
            <person name="Lichay M."/>
            <person name="Mullins K.E."/>
            <person name="Ott S."/>
            <person name="Pappas-Brown V."/>
            <person name="Paris D.H."/>
            <person name="Patel P."/>
            <person name="Richards A.L."/>
            <person name="Sadzewicz L."/>
            <person name="Sears K."/>
            <person name="Seidman D."/>
            <person name="Sengamalay N."/>
            <person name="Stenos J."/>
            <person name="Tallon L.J."/>
            <person name="Vincent G."/>
            <person name="Fraser C.M."/>
            <person name="Munderloh U."/>
            <person name="Dunning-Hotopp J.C."/>
        </authorList>
    </citation>
    <scope>NUCLEOTIDE SEQUENCE [LARGE SCALE GENOMIC DNA]</scope>
    <source>
        <strain evidence="9 10">RAC413</strain>
    </source>
</reference>
<evidence type="ECO:0000256" key="1">
    <source>
        <dbReference type="ARBA" id="ARBA00004990"/>
    </source>
</evidence>
<accession>A0A0F3NN21</accession>
<feature type="active site" description="Proton donor" evidence="8">
    <location>
        <position position="37"/>
    </location>
</feature>
<feature type="binding site" evidence="8">
    <location>
        <begin position="30"/>
        <end position="37"/>
    </location>
    <ligand>
        <name>ATP</name>
        <dbReference type="ChEBI" id="CHEBI:30616"/>
    </ligand>
</feature>
<proteinExistence type="inferred from homology"/>
<dbReference type="Proteomes" id="UP000033562">
    <property type="component" value="Unassembled WGS sequence"/>
</dbReference>
<dbReference type="GO" id="GO:0005829">
    <property type="term" value="C:cytosol"/>
    <property type="evidence" value="ECO:0007669"/>
    <property type="project" value="TreeGrafter"/>
</dbReference>
<dbReference type="GO" id="GO:0005524">
    <property type="term" value="F:ATP binding"/>
    <property type="evidence" value="ECO:0007669"/>
    <property type="project" value="UniProtKB-KW"/>
</dbReference>
<sequence length="279" mass="31892">MQIMRDIVSIKSCVKQFCDSNYKVGLVPTMGALHDGHLSLVNVIKEKVDKVILSIFVNPLQFSHGEDYESYPRSEKHDCEKCEKAGVDVVYLPISSLMYPSGFSTTVNVGKLSKELCGLSRVKYFDGIMTVLLKLVMQTKVQFMILGEKDYQMLFLTRKLFQDLNIDIEILQGATIRTNNGLALSSRHKYLSEEQKCTANYIYHALVDIAKRLKDEPYKLCDIIESGKQSFQDKGFVLDYLQVRDNDTLEEINFFREPARIFVAAYLGKCRLIDNLLIV</sequence>
<evidence type="ECO:0000313" key="9">
    <source>
        <dbReference type="EMBL" id="KJV69468.1"/>
    </source>
</evidence>
<dbReference type="PANTHER" id="PTHR21299">
    <property type="entry name" value="CYTIDYLATE KINASE/PANTOATE-BETA-ALANINE LIGASE"/>
    <property type="match status" value="1"/>
</dbReference>
<feature type="binding site" evidence="8">
    <location>
        <position position="176"/>
    </location>
    <ligand>
        <name>ATP</name>
        <dbReference type="ChEBI" id="CHEBI:30616"/>
    </ligand>
</feature>
<comment type="catalytic activity">
    <reaction evidence="7 8">
        <text>(R)-pantoate + beta-alanine + ATP = (R)-pantothenate + AMP + diphosphate + H(+)</text>
        <dbReference type="Rhea" id="RHEA:10912"/>
        <dbReference type="ChEBI" id="CHEBI:15378"/>
        <dbReference type="ChEBI" id="CHEBI:15980"/>
        <dbReference type="ChEBI" id="CHEBI:29032"/>
        <dbReference type="ChEBI" id="CHEBI:30616"/>
        <dbReference type="ChEBI" id="CHEBI:33019"/>
        <dbReference type="ChEBI" id="CHEBI:57966"/>
        <dbReference type="ChEBI" id="CHEBI:456215"/>
        <dbReference type="EC" id="6.3.2.1"/>
    </reaction>
</comment>
<keyword evidence="8" id="KW-0963">Cytoplasm</keyword>
<gene>
    <name evidence="8 9" type="primary">panC</name>
    <name evidence="9" type="ORF">NLO413_0861</name>
</gene>
<evidence type="ECO:0000256" key="4">
    <source>
        <dbReference type="ARBA" id="ARBA00022655"/>
    </source>
</evidence>
<feature type="binding site" evidence="8">
    <location>
        <begin position="147"/>
        <end position="150"/>
    </location>
    <ligand>
        <name>ATP</name>
        <dbReference type="ChEBI" id="CHEBI:30616"/>
    </ligand>
</feature>
<dbReference type="InterPro" id="IPR004821">
    <property type="entry name" value="Cyt_trans-like"/>
</dbReference>
<keyword evidence="10" id="KW-1185">Reference proteome</keyword>
<name>A0A0F3NN21_9RICK</name>
<evidence type="ECO:0000313" key="10">
    <source>
        <dbReference type="Proteomes" id="UP000033562"/>
    </source>
</evidence>
<feature type="binding site" evidence="8">
    <location>
        <begin position="184"/>
        <end position="187"/>
    </location>
    <ligand>
        <name>ATP</name>
        <dbReference type="ChEBI" id="CHEBI:30616"/>
    </ligand>
</feature>
<dbReference type="HAMAP" id="MF_00158">
    <property type="entry name" value="PanC"/>
    <property type="match status" value="1"/>
</dbReference>
<dbReference type="UniPathway" id="UPA00028">
    <property type="reaction ID" value="UER00005"/>
</dbReference>
<evidence type="ECO:0000256" key="7">
    <source>
        <dbReference type="ARBA" id="ARBA00048258"/>
    </source>
</evidence>
<keyword evidence="4 8" id="KW-0566">Pantothenate biosynthesis</keyword>
<comment type="subunit">
    <text evidence="8">Homodimer.</text>
</comment>
<keyword evidence="5 8" id="KW-0547">Nucleotide-binding</keyword>
<evidence type="ECO:0000256" key="8">
    <source>
        <dbReference type="HAMAP-Rule" id="MF_00158"/>
    </source>
</evidence>
<dbReference type="PANTHER" id="PTHR21299:SF1">
    <property type="entry name" value="PANTOATE--BETA-ALANINE LIGASE"/>
    <property type="match status" value="1"/>
</dbReference>
<dbReference type="EMBL" id="LANX01000001">
    <property type="protein sequence ID" value="KJV69468.1"/>
    <property type="molecule type" value="Genomic_DNA"/>
</dbReference>
<dbReference type="STRING" id="1359163.NLO413_0861"/>
<dbReference type="RefSeq" id="WP_045809171.1">
    <property type="nucleotide sequence ID" value="NZ_LANX01000001.1"/>
</dbReference>
<dbReference type="OrthoDB" id="9773087at2"/>
<feature type="binding site" evidence="8">
    <location>
        <position position="61"/>
    </location>
    <ligand>
        <name>(R)-pantoate</name>
        <dbReference type="ChEBI" id="CHEBI:15980"/>
    </ligand>
</feature>
<dbReference type="AlphaFoldDB" id="A0A0F3NN21"/>
<comment type="similarity">
    <text evidence="2 8">Belongs to the pantothenate synthetase family.</text>
</comment>
<organism evidence="9 10">
    <name type="scientific">Candidatus Neoehrlichia procyonis str. RAC413</name>
    <dbReference type="NCBI Taxonomy" id="1359163"/>
    <lineage>
        <taxon>Bacteria</taxon>
        <taxon>Pseudomonadati</taxon>
        <taxon>Pseudomonadota</taxon>
        <taxon>Alphaproteobacteria</taxon>
        <taxon>Rickettsiales</taxon>
        <taxon>Anaplasmataceae</taxon>
        <taxon>Candidatus Neoehrlichia</taxon>
    </lineage>
</organism>
<comment type="subcellular location">
    <subcellularLocation>
        <location evidence="8">Cytoplasm</location>
    </subcellularLocation>
</comment>
<dbReference type="PATRIC" id="fig|1359163.3.peg.832"/>
<dbReference type="NCBIfam" id="TIGR00018">
    <property type="entry name" value="panC"/>
    <property type="match status" value="1"/>
</dbReference>
<evidence type="ECO:0000256" key="6">
    <source>
        <dbReference type="ARBA" id="ARBA00022840"/>
    </source>
</evidence>
<dbReference type="InterPro" id="IPR003721">
    <property type="entry name" value="Pantoate_ligase"/>
</dbReference>
<evidence type="ECO:0000256" key="2">
    <source>
        <dbReference type="ARBA" id="ARBA00009256"/>
    </source>
</evidence>
<comment type="caution">
    <text evidence="9">The sequence shown here is derived from an EMBL/GenBank/DDBJ whole genome shotgun (WGS) entry which is preliminary data.</text>
</comment>
<protein>
    <recommendedName>
        <fullName evidence="8">Pantothenate synthetase</fullName>
        <shortName evidence="8">PS</shortName>
        <ecNumber evidence="8">6.3.2.1</ecNumber>
    </recommendedName>
    <alternativeName>
        <fullName evidence="8">Pantoate--beta-alanine ligase</fullName>
    </alternativeName>
    <alternativeName>
        <fullName evidence="8">Pantoate-activating enzyme</fullName>
    </alternativeName>
</protein>
<comment type="caution">
    <text evidence="8">Lacks conserved residue(s) required for the propagation of feature annotation.</text>
</comment>
<keyword evidence="6 8" id="KW-0067">ATP-binding</keyword>
<dbReference type="Gene3D" id="3.30.1300.10">
    <property type="entry name" value="Pantoate-beta-alanine ligase, C-terminal domain"/>
    <property type="match status" value="1"/>
</dbReference>
<feature type="binding site" evidence="8">
    <location>
        <position position="61"/>
    </location>
    <ligand>
        <name>beta-alanine</name>
        <dbReference type="ChEBI" id="CHEBI:57966"/>
    </ligand>
</feature>